<keyword evidence="3 6" id="KW-0812">Transmembrane</keyword>
<reference evidence="9 10" key="1">
    <citation type="submission" date="2011-10" db="EMBL/GenBank/DDBJ databases">
        <title>The Noncontiguous Finished genome of Thermanaerovibrio velox DSM 12556.</title>
        <authorList>
            <consortium name="US DOE Joint Genome Institute (JGI-PGF)"/>
            <person name="Lucas S."/>
            <person name="Copeland A."/>
            <person name="Lapidus A."/>
            <person name="Glavina del Rio T."/>
            <person name="Dalin E."/>
            <person name="Tice H."/>
            <person name="Bruce D."/>
            <person name="Goodwin L."/>
            <person name="Pitluck S."/>
            <person name="Peters L."/>
            <person name="Mikhailova N."/>
            <person name="Teshima H."/>
            <person name="Kyrpides N."/>
            <person name="Mavromatis K."/>
            <person name="Ivanova N."/>
            <person name="Markowitz V."/>
            <person name="Cheng J.-F."/>
            <person name="Hugenholtz P."/>
            <person name="Woyke T."/>
            <person name="Wu D."/>
            <person name="Spring S."/>
            <person name="Brambilla E.-M."/>
            <person name="Klenk H.-P."/>
            <person name="Eisen J.A."/>
        </authorList>
    </citation>
    <scope>NUCLEOTIDE SEQUENCE [LARGE SCALE GENOMIC DNA]</scope>
    <source>
        <strain evidence="9 10">DSM 12556</strain>
    </source>
</reference>
<feature type="domain" description="Na+/H+ antiporter NhaC-like C-terminal" evidence="7">
    <location>
        <begin position="145"/>
        <end position="428"/>
    </location>
</feature>
<dbReference type="AlphaFoldDB" id="H0UNN4"/>
<sequence length="435" mass="45163">MILTNPVVLSVLVMIVLCLFNLNIILALIVSALVAGLAAGMSLGDTMGVLIGGMGGNSETALSYILLGALAVAISQTGVASLLSAKLSRVVGSRKAFLLLLIASVSCLSQNLIPVHIAFIPILIPPMLSLFNRLKMDRRGVACALTFGLKAPYIVLPAGFGLIFHGILSDQMAANGVSVPKGDMWHYTWILGVGMVIGLLLAVFVSYSRDREYQDKPVMGLEGVPEVEKLSRDHYITLAAVLVAFVIQLKTSSLPLGAVVALGLMAAGGVIRWRKLDDVMAGGIGIMGMIAMIMLVAAGYGAVIRETKAVDALVNGVVSMVGGSKFYGALLMLLVGLLVTMGIGTSFGTIPVVAAIYCPLGVKLGFTPGALACILAAAAALGDAGSPASDSTLGPTSGLNADGQHNHIWDTCVPTFIHYNIPLIIFGLIGAMMLY</sequence>
<evidence type="ECO:0000313" key="10">
    <source>
        <dbReference type="Proteomes" id="UP000005730"/>
    </source>
</evidence>
<dbReference type="Pfam" id="PF13726">
    <property type="entry name" value="Na_H_antiport_2"/>
    <property type="match status" value="1"/>
</dbReference>
<evidence type="ECO:0000256" key="4">
    <source>
        <dbReference type="ARBA" id="ARBA00022989"/>
    </source>
</evidence>
<dbReference type="InterPro" id="IPR018461">
    <property type="entry name" value="Na/H_Antiport_NhaC-like_C"/>
</dbReference>
<evidence type="ECO:0000256" key="5">
    <source>
        <dbReference type="ARBA" id="ARBA00023136"/>
    </source>
</evidence>
<dbReference type="Proteomes" id="UP000005730">
    <property type="component" value="Chromosome"/>
</dbReference>
<evidence type="ECO:0000259" key="8">
    <source>
        <dbReference type="Pfam" id="PF13726"/>
    </source>
</evidence>
<feature type="transmembrane region" description="Helical" evidence="6">
    <location>
        <begin position="144"/>
        <end position="168"/>
    </location>
</feature>
<dbReference type="InterPro" id="IPR052576">
    <property type="entry name" value="AA_Transporter-Related"/>
</dbReference>
<protein>
    <submittedName>
        <fullName evidence="9">Putative permease</fullName>
    </submittedName>
</protein>
<feature type="transmembrane region" description="Helical" evidence="6">
    <location>
        <begin position="279"/>
        <end position="303"/>
    </location>
</feature>
<feature type="transmembrane region" description="Helical" evidence="6">
    <location>
        <begin position="364"/>
        <end position="382"/>
    </location>
</feature>
<feature type="transmembrane region" description="Helical" evidence="6">
    <location>
        <begin position="416"/>
        <end position="434"/>
    </location>
</feature>
<feature type="domain" description="Putative Na+/H+ antiporter N-terminal" evidence="8">
    <location>
        <begin position="5"/>
        <end position="90"/>
    </location>
</feature>
<feature type="transmembrane region" description="Helical" evidence="6">
    <location>
        <begin position="61"/>
        <end position="85"/>
    </location>
</feature>
<dbReference type="RefSeq" id="WP_006583943.1">
    <property type="nucleotide sequence ID" value="NZ_CM001377.1"/>
</dbReference>
<evidence type="ECO:0000313" key="9">
    <source>
        <dbReference type="EMBL" id="EHM10449.1"/>
    </source>
</evidence>
<dbReference type="STRING" id="926567.TheveDRAFT_1330"/>
<keyword evidence="4 6" id="KW-1133">Transmembrane helix</keyword>
<dbReference type="PANTHER" id="PTHR37821">
    <property type="entry name" value="AMINO ACID TRANSPORTER YUIF-RELATED"/>
    <property type="match status" value="1"/>
</dbReference>
<gene>
    <name evidence="9" type="ORF">TheveDRAFT_1330</name>
</gene>
<organism evidence="9 10">
    <name type="scientific">Thermanaerovibrio velox DSM 12556</name>
    <dbReference type="NCBI Taxonomy" id="926567"/>
    <lineage>
        <taxon>Bacteria</taxon>
        <taxon>Thermotogati</taxon>
        <taxon>Synergistota</taxon>
        <taxon>Synergistia</taxon>
        <taxon>Synergistales</taxon>
        <taxon>Synergistaceae</taxon>
        <taxon>Thermanaerovibrio</taxon>
    </lineage>
</organism>
<dbReference type="InterPro" id="IPR032813">
    <property type="entry name" value="Na_H_antiport_N"/>
</dbReference>
<dbReference type="eggNOG" id="COG2056">
    <property type="taxonomic scope" value="Bacteria"/>
</dbReference>
<dbReference type="EMBL" id="CM001377">
    <property type="protein sequence ID" value="EHM10449.1"/>
    <property type="molecule type" value="Genomic_DNA"/>
</dbReference>
<feature type="transmembrane region" description="Helical" evidence="6">
    <location>
        <begin position="326"/>
        <end position="357"/>
    </location>
</feature>
<feature type="transmembrane region" description="Helical" evidence="6">
    <location>
        <begin position="97"/>
        <end position="124"/>
    </location>
</feature>
<evidence type="ECO:0000256" key="2">
    <source>
        <dbReference type="ARBA" id="ARBA00022475"/>
    </source>
</evidence>
<dbReference type="GO" id="GO:0005886">
    <property type="term" value="C:plasma membrane"/>
    <property type="evidence" value="ECO:0007669"/>
    <property type="project" value="UniProtKB-SubCell"/>
</dbReference>
<accession>H0UNN4</accession>
<comment type="subcellular location">
    <subcellularLocation>
        <location evidence="1">Cell membrane</location>
        <topology evidence="1">Multi-pass membrane protein</topology>
    </subcellularLocation>
</comment>
<keyword evidence="5 6" id="KW-0472">Membrane</keyword>
<evidence type="ECO:0000259" key="7">
    <source>
        <dbReference type="Pfam" id="PF03553"/>
    </source>
</evidence>
<dbReference type="HOGENOM" id="CLU_037927_0_0_0"/>
<evidence type="ECO:0000256" key="3">
    <source>
        <dbReference type="ARBA" id="ARBA00022692"/>
    </source>
</evidence>
<keyword evidence="10" id="KW-1185">Reference proteome</keyword>
<evidence type="ECO:0000256" key="1">
    <source>
        <dbReference type="ARBA" id="ARBA00004651"/>
    </source>
</evidence>
<keyword evidence="2" id="KW-1003">Cell membrane</keyword>
<dbReference type="PANTHER" id="PTHR37821:SF1">
    <property type="entry name" value="AMINO ACID TRANSPORTER YUIF-RELATED"/>
    <property type="match status" value="1"/>
</dbReference>
<name>H0UNN4_9BACT</name>
<feature type="transmembrane region" description="Helical" evidence="6">
    <location>
        <begin position="189"/>
        <end position="207"/>
    </location>
</feature>
<feature type="transmembrane region" description="Helical" evidence="6">
    <location>
        <begin position="12"/>
        <end position="41"/>
    </location>
</feature>
<proteinExistence type="predicted"/>
<evidence type="ECO:0000256" key="6">
    <source>
        <dbReference type="SAM" id="Phobius"/>
    </source>
</evidence>
<dbReference type="Pfam" id="PF03553">
    <property type="entry name" value="Na_H_antiporter"/>
    <property type="match status" value="1"/>
</dbReference>